<feature type="compositionally biased region" description="Low complexity" evidence="1">
    <location>
        <begin position="579"/>
        <end position="589"/>
    </location>
</feature>
<dbReference type="RefSeq" id="WP_189126100.1">
    <property type="nucleotide sequence ID" value="NZ_BMNH01000014.1"/>
</dbReference>
<reference evidence="2" key="2">
    <citation type="submission" date="2020-09" db="EMBL/GenBank/DDBJ databases">
        <authorList>
            <person name="Sun Q."/>
            <person name="Zhou Y."/>
        </authorList>
    </citation>
    <scope>NUCLEOTIDE SEQUENCE</scope>
    <source>
        <strain evidence="2">CGMCC 4.7368</strain>
    </source>
</reference>
<evidence type="ECO:0000256" key="1">
    <source>
        <dbReference type="SAM" id="MobiDB-lite"/>
    </source>
</evidence>
<sequence length="684" mass="70979">MGKFDGMDPQLVRELLAEVKQAATQLRATEARVVQVMTRAGLATQTTHRPVQVAEAADTMVKDVNDRLGLLEKKADRPRGDSAPTVGGDGKPADEPKEPRDDRSRDDNPRSDTTKPAEDAPKTRDDGKPSEDAKTGDQARRSDDVPKTGDDAKPDKPSEDAKTGDEARRSDDVPKTGDDAKPDKPSEDAKTGDEARRSGDVPKTGDDAKPDKPSEDAKTGDEARRSDDVPKTGDDGKPSEDGSKACDDAKPDKPSEDARTGDEARRSDDVPKTGDDTAVGDEPKDDDRDSRRDRGAEADGQRVDTPAKDHPDDSDPHRPQVIEVDGVKVLQVPIDPPTAEQLRELLENIDNVQPIDMPSPGGDGQPADATNGTGTPDVGKWANDGDDVVSAEARPLDMDGLKTVVDHARDIQPLDLPGVEVPPGEYGRGEWAAREIRPDGPAGTIAPGTPVDTSPASLTDTPTGVTAATDPSGGTTATADPGDSAPAADTSGGNGCAPADPTPDRDSPADARADRDTGVQPDRDANGGGVPDARVDRDAGVQPDRGADADGGGVPERGSDGGGGTEQGEPVVIDPTPPAGTGDTPVAGGERAGQGDGDGRGAGVESDATRWADDGSDVVSAEATPLDLDGLRTLMAHARDVEPLDLPGVEVPAGEYGRGEWAPRHVVPDGPPGAVDPGPRERSE</sequence>
<feature type="compositionally biased region" description="Polar residues" evidence="1">
    <location>
        <begin position="451"/>
        <end position="466"/>
    </location>
</feature>
<feature type="region of interest" description="Disordered" evidence="1">
    <location>
        <begin position="414"/>
        <end position="621"/>
    </location>
</feature>
<feature type="compositionally biased region" description="Basic and acidic residues" evidence="1">
    <location>
        <begin position="657"/>
        <end position="667"/>
    </location>
</feature>
<protein>
    <submittedName>
        <fullName evidence="2">Uncharacterized protein</fullName>
    </submittedName>
</protein>
<reference evidence="2" key="1">
    <citation type="journal article" date="2014" name="Int. J. Syst. Evol. Microbiol.">
        <title>Complete genome sequence of Corynebacterium casei LMG S-19264T (=DSM 44701T), isolated from a smear-ripened cheese.</title>
        <authorList>
            <consortium name="US DOE Joint Genome Institute (JGI-PGF)"/>
            <person name="Walter F."/>
            <person name="Albersmeier A."/>
            <person name="Kalinowski J."/>
            <person name="Ruckert C."/>
        </authorList>
    </citation>
    <scope>NUCLEOTIDE SEQUENCE</scope>
    <source>
        <strain evidence="2">CGMCC 4.7368</strain>
    </source>
</reference>
<feature type="compositionally biased region" description="Basic and acidic residues" evidence="1">
    <location>
        <begin position="427"/>
        <end position="438"/>
    </location>
</feature>
<name>A0A917Z3U9_9ACTN</name>
<feature type="compositionally biased region" description="Basic and acidic residues" evidence="1">
    <location>
        <begin position="502"/>
        <end position="525"/>
    </location>
</feature>
<feature type="region of interest" description="Disordered" evidence="1">
    <location>
        <begin position="646"/>
        <end position="684"/>
    </location>
</feature>
<organism evidence="2 3">
    <name type="scientific">Nonomuraea cavernae</name>
    <dbReference type="NCBI Taxonomy" id="2045107"/>
    <lineage>
        <taxon>Bacteria</taxon>
        <taxon>Bacillati</taxon>
        <taxon>Actinomycetota</taxon>
        <taxon>Actinomycetes</taxon>
        <taxon>Streptosporangiales</taxon>
        <taxon>Streptosporangiaceae</taxon>
        <taxon>Nonomuraea</taxon>
    </lineage>
</organism>
<dbReference type="AlphaFoldDB" id="A0A917Z3U9"/>
<accession>A0A917Z3U9</accession>
<feature type="region of interest" description="Disordered" evidence="1">
    <location>
        <begin position="351"/>
        <end position="393"/>
    </location>
</feature>
<evidence type="ECO:0000313" key="2">
    <source>
        <dbReference type="EMBL" id="GGO73700.1"/>
    </source>
</evidence>
<evidence type="ECO:0000313" key="3">
    <source>
        <dbReference type="Proteomes" id="UP000646523"/>
    </source>
</evidence>
<comment type="caution">
    <text evidence="2">The sequence shown here is derived from an EMBL/GenBank/DDBJ whole genome shotgun (WGS) entry which is preliminary data.</text>
</comment>
<feature type="compositionally biased region" description="Basic and acidic residues" evidence="1">
    <location>
        <begin position="91"/>
        <end position="320"/>
    </location>
</feature>
<feature type="region of interest" description="Disordered" evidence="1">
    <location>
        <begin position="68"/>
        <end position="327"/>
    </location>
</feature>
<keyword evidence="3" id="KW-1185">Reference proteome</keyword>
<feature type="compositionally biased region" description="Gly residues" evidence="1">
    <location>
        <begin position="549"/>
        <end position="566"/>
    </location>
</feature>
<dbReference type="Proteomes" id="UP000646523">
    <property type="component" value="Unassembled WGS sequence"/>
</dbReference>
<gene>
    <name evidence="2" type="ORF">GCM10012289_44640</name>
</gene>
<feature type="compositionally biased region" description="Gly residues" evidence="1">
    <location>
        <begin position="590"/>
        <end position="602"/>
    </location>
</feature>
<dbReference type="EMBL" id="BMNH01000014">
    <property type="protein sequence ID" value="GGO73700.1"/>
    <property type="molecule type" value="Genomic_DNA"/>
</dbReference>
<feature type="compositionally biased region" description="Basic and acidic residues" evidence="1">
    <location>
        <begin position="68"/>
        <end position="80"/>
    </location>
</feature>
<proteinExistence type="predicted"/>